<protein>
    <submittedName>
        <fullName evidence="1">Ribbon-helix-helix protein, CopG family</fullName>
    </submittedName>
</protein>
<dbReference type="EMBL" id="JBHSYS010000001">
    <property type="protein sequence ID" value="MFC6955600.1"/>
    <property type="molecule type" value="Genomic_DNA"/>
</dbReference>
<evidence type="ECO:0000313" key="1">
    <source>
        <dbReference type="EMBL" id="MFC6955600.1"/>
    </source>
</evidence>
<sequence>MAMTLRLTEADDRLLTERAAKEHRSKHDLVVEALHVYLTERQQRFDALLAETLDEDRELLDRLAK</sequence>
<accession>A0ABW2D044</accession>
<proteinExistence type="predicted"/>
<evidence type="ECO:0000313" key="2">
    <source>
        <dbReference type="Proteomes" id="UP001596470"/>
    </source>
</evidence>
<comment type="caution">
    <text evidence="1">The sequence shown here is derived from an EMBL/GenBank/DDBJ whole genome shotgun (WGS) entry which is preliminary data.</text>
</comment>
<keyword evidence="2" id="KW-1185">Reference proteome</keyword>
<reference evidence="2" key="1">
    <citation type="journal article" date="2019" name="Int. J. Syst. Evol. Microbiol.">
        <title>The Global Catalogue of Microorganisms (GCM) 10K type strain sequencing project: providing services to taxonomists for standard genome sequencing and annotation.</title>
        <authorList>
            <consortium name="The Broad Institute Genomics Platform"/>
            <consortium name="The Broad Institute Genome Sequencing Center for Infectious Disease"/>
            <person name="Wu L."/>
            <person name="Ma J."/>
        </authorList>
    </citation>
    <scope>NUCLEOTIDE SEQUENCE [LARGE SCALE GENOMIC DNA]</scope>
    <source>
        <strain evidence="2">KACC 12634</strain>
    </source>
</reference>
<dbReference type="Proteomes" id="UP001596470">
    <property type="component" value="Unassembled WGS sequence"/>
</dbReference>
<name>A0ABW2D044_9ACTN</name>
<dbReference type="RefSeq" id="WP_382352130.1">
    <property type="nucleotide sequence ID" value="NZ_JBHMBP010000004.1"/>
</dbReference>
<gene>
    <name evidence="1" type="ORF">ACFQS3_00180</name>
</gene>
<organism evidence="1 2">
    <name type="scientific">Glycomyces mayteni</name>
    <dbReference type="NCBI Taxonomy" id="543887"/>
    <lineage>
        <taxon>Bacteria</taxon>
        <taxon>Bacillati</taxon>
        <taxon>Actinomycetota</taxon>
        <taxon>Actinomycetes</taxon>
        <taxon>Glycomycetales</taxon>
        <taxon>Glycomycetaceae</taxon>
        <taxon>Glycomyces</taxon>
    </lineage>
</organism>